<evidence type="ECO:0008006" key="4">
    <source>
        <dbReference type="Google" id="ProtNLM"/>
    </source>
</evidence>
<dbReference type="Proteomes" id="UP001595735">
    <property type="component" value="Unassembled WGS sequence"/>
</dbReference>
<name>A0ABV7XP80_9FLAO</name>
<keyword evidence="1" id="KW-0472">Membrane</keyword>
<reference evidence="3" key="1">
    <citation type="journal article" date="2019" name="Int. J. Syst. Evol. Microbiol.">
        <title>The Global Catalogue of Microorganisms (GCM) 10K type strain sequencing project: providing services to taxonomists for standard genome sequencing and annotation.</title>
        <authorList>
            <consortium name="The Broad Institute Genomics Platform"/>
            <consortium name="The Broad Institute Genome Sequencing Center for Infectious Disease"/>
            <person name="Wu L."/>
            <person name="Ma J."/>
        </authorList>
    </citation>
    <scope>NUCLEOTIDE SEQUENCE [LARGE SCALE GENOMIC DNA]</scope>
    <source>
        <strain evidence="3">CECT 7798</strain>
    </source>
</reference>
<organism evidence="2 3">
    <name type="scientific">Chryseobacterium tructae</name>
    <dbReference type="NCBI Taxonomy" id="1037380"/>
    <lineage>
        <taxon>Bacteria</taxon>
        <taxon>Pseudomonadati</taxon>
        <taxon>Bacteroidota</taxon>
        <taxon>Flavobacteriia</taxon>
        <taxon>Flavobacteriales</taxon>
        <taxon>Weeksellaceae</taxon>
        <taxon>Chryseobacterium group</taxon>
        <taxon>Chryseobacterium</taxon>
    </lineage>
</organism>
<dbReference type="EMBL" id="JBHRYO010000001">
    <property type="protein sequence ID" value="MFC3754766.1"/>
    <property type="molecule type" value="Genomic_DNA"/>
</dbReference>
<keyword evidence="1" id="KW-1133">Transmembrane helix</keyword>
<accession>A0ABV7XP80</accession>
<proteinExistence type="predicted"/>
<evidence type="ECO:0000313" key="3">
    <source>
        <dbReference type="Proteomes" id="UP001595735"/>
    </source>
</evidence>
<sequence>MKKKKIIIPLLLLLAVAIYFVIFHKDKNLRYISKRADAVVLIDSKKLTGQYLFNLAIHPSKWAGSKTKGDHVSSPKNAGIRIPDFLQVFHIKDTKFSEWYSVLELKDAQKFISFLKKQKFTDQGNNHFRKGQFFLMIKGNHCIVGTSDHALEMINQEFFLQSENSVRDADQLIQNSLGSISFISGQKIQSFAIELNHDEIEIKNNSNPEVFNSIASKLQKGNHFFQAELDKENIINFTRLFNKSLVDSSRITSLKGIADLEQINDTIISYGYDDNFNEIEQKTFQKITQPTYTIDIQSIDPGRTWKYFQSQKWINDENQFTAIPFQPNTISQNNHGVVIKSTRKTVVLSPSLNANYILIRNNALLYSSLKTLSNTEKRIISEVEYVLYGNQSQNYWVKIKAKKGDLPLILRW</sequence>
<comment type="caution">
    <text evidence="2">The sequence shown here is derived from an EMBL/GenBank/DDBJ whole genome shotgun (WGS) entry which is preliminary data.</text>
</comment>
<gene>
    <name evidence="2" type="ORF">ACFONJ_02095</name>
</gene>
<keyword evidence="3" id="KW-1185">Reference proteome</keyword>
<feature type="transmembrane region" description="Helical" evidence="1">
    <location>
        <begin position="6"/>
        <end position="24"/>
    </location>
</feature>
<evidence type="ECO:0000313" key="2">
    <source>
        <dbReference type="EMBL" id="MFC3754766.1"/>
    </source>
</evidence>
<keyword evidence="1" id="KW-0812">Transmembrane</keyword>
<protein>
    <recommendedName>
        <fullName evidence="4">DUF4340 domain-containing protein</fullName>
    </recommendedName>
</protein>
<dbReference type="RefSeq" id="WP_290301995.1">
    <property type="nucleotide sequence ID" value="NZ_JAUFQR010000003.1"/>
</dbReference>
<evidence type="ECO:0000256" key="1">
    <source>
        <dbReference type="SAM" id="Phobius"/>
    </source>
</evidence>